<dbReference type="PANTHER" id="PTHR10336">
    <property type="entry name" value="PHOSPHOINOSITIDE-SPECIFIC PHOSPHOLIPASE C FAMILY PROTEIN"/>
    <property type="match status" value="1"/>
</dbReference>
<feature type="domain" description="PI-PLC Y-box" evidence="7">
    <location>
        <begin position="259"/>
        <end position="378"/>
    </location>
</feature>
<dbReference type="SMART" id="SM00148">
    <property type="entry name" value="PLCXc"/>
    <property type="match status" value="1"/>
</dbReference>
<dbReference type="GO" id="GO:0004435">
    <property type="term" value="F:phosphatidylinositol-4,5-bisphosphate phospholipase C activity"/>
    <property type="evidence" value="ECO:0007669"/>
    <property type="project" value="UniProtKB-EC"/>
</dbReference>
<dbReference type="PANTHER" id="PTHR10336:SF36">
    <property type="entry name" value="1-PHOSPHATIDYLINOSITOL 4,5-BISPHOSPHATE PHOSPHODIESTERASE BETA-4"/>
    <property type="match status" value="1"/>
</dbReference>
<sequence length="378" mass="42574">MPIDHFHKFLTSAQQEEITLEAAHARLTHFAGRPWLFFPEFSAYVTSFVNAMRNPVAVAPVDASLPLSQYFIKSSHNTYLTGNQFSSKSSIDAYILPLLAGCRSVEIDVLDYKNEPYVYHGYTFTSRIPFKLVLQVIRKYAFVTSDFPLTLSLETHCKAPQQIKMAQYMRDVLGELLVTESLDAEVMDLPSPEQLSRRILIKNKAAAAHDPNSTRPLPDAERHHSAQSSSDGTNSSMPEAKGGPSSSILSKKVKFVSDLAQLNVYHQGSRLPKLPRSSDSPDLGPFQPHFDQIFSLPENKLASYQNDFDRLVRITSTNIIRTFPKYTRVFSGNYNPLSFWAVGSQMVALNYQSFDFHTQMNQALFHPGNRAGYLLKPD</sequence>
<dbReference type="SUPFAM" id="SSF51695">
    <property type="entry name" value="PLC-like phosphodiesterases"/>
    <property type="match status" value="1"/>
</dbReference>
<protein>
    <recommendedName>
        <fullName evidence="1 5">Phosphoinositide phospholipase C</fullName>
        <ecNumber evidence="1 5">3.1.4.11</ecNumber>
    </recommendedName>
</protein>
<evidence type="ECO:0000256" key="2">
    <source>
        <dbReference type="ARBA" id="ARBA00022801"/>
    </source>
</evidence>
<organism evidence="8 9">
    <name type="scientific">Dimargaris cristalligena</name>
    <dbReference type="NCBI Taxonomy" id="215637"/>
    <lineage>
        <taxon>Eukaryota</taxon>
        <taxon>Fungi</taxon>
        <taxon>Fungi incertae sedis</taxon>
        <taxon>Zoopagomycota</taxon>
        <taxon>Kickxellomycotina</taxon>
        <taxon>Dimargaritomycetes</taxon>
        <taxon>Dimargaritales</taxon>
        <taxon>Dimargaritaceae</taxon>
        <taxon>Dimargaris</taxon>
    </lineage>
</organism>
<comment type="catalytic activity">
    <reaction evidence="5">
        <text>a 1,2-diacyl-sn-glycero-3-phospho-(1D-myo-inositol-4,5-bisphosphate) + H2O = 1D-myo-inositol 1,4,5-trisphosphate + a 1,2-diacyl-sn-glycerol + H(+)</text>
        <dbReference type="Rhea" id="RHEA:33179"/>
        <dbReference type="ChEBI" id="CHEBI:15377"/>
        <dbReference type="ChEBI" id="CHEBI:15378"/>
        <dbReference type="ChEBI" id="CHEBI:17815"/>
        <dbReference type="ChEBI" id="CHEBI:58456"/>
        <dbReference type="ChEBI" id="CHEBI:203600"/>
        <dbReference type="EC" id="3.1.4.11"/>
    </reaction>
</comment>
<gene>
    <name evidence="8" type="ORF">BJ085DRAFT_16957</name>
</gene>
<feature type="compositionally biased region" description="Polar residues" evidence="6">
    <location>
        <begin position="226"/>
        <end position="237"/>
    </location>
</feature>
<dbReference type="SMART" id="SM00149">
    <property type="entry name" value="PLCYc"/>
    <property type="match status" value="1"/>
</dbReference>
<dbReference type="GO" id="GO:0016042">
    <property type="term" value="P:lipid catabolic process"/>
    <property type="evidence" value="ECO:0007669"/>
    <property type="project" value="UniProtKB-KW"/>
</dbReference>
<keyword evidence="9" id="KW-1185">Reference proteome</keyword>
<dbReference type="InterPro" id="IPR001192">
    <property type="entry name" value="PI-PLC_fam"/>
</dbReference>
<dbReference type="InterPro" id="IPR017946">
    <property type="entry name" value="PLC-like_Pdiesterase_TIM-brl"/>
</dbReference>
<dbReference type="CDD" id="cd08558">
    <property type="entry name" value="PI-PLCc_eukaryota"/>
    <property type="match status" value="1"/>
</dbReference>
<evidence type="ECO:0000256" key="1">
    <source>
        <dbReference type="ARBA" id="ARBA00012368"/>
    </source>
</evidence>
<dbReference type="Pfam" id="PF00388">
    <property type="entry name" value="PI-PLC-X"/>
    <property type="match status" value="1"/>
</dbReference>
<name>A0A4Q0A0S3_9FUNG</name>
<feature type="region of interest" description="Disordered" evidence="6">
    <location>
        <begin position="205"/>
        <end position="246"/>
    </location>
</feature>
<accession>A0A4Q0A0S3</accession>
<dbReference type="STRING" id="215637.A0A4Q0A0S3"/>
<evidence type="ECO:0000256" key="5">
    <source>
        <dbReference type="RuleBase" id="RU361133"/>
    </source>
</evidence>
<keyword evidence="2 5" id="KW-0378">Hydrolase</keyword>
<evidence type="ECO:0000256" key="3">
    <source>
        <dbReference type="ARBA" id="ARBA00022963"/>
    </source>
</evidence>
<dbReference type="AlphaFoldDB" id="A0A4Q0A0S3"/>
<dbReference type="PROSITE" id="PS50007">
    <property type="entry name" value="PIPLC_X_DOMAIN"/>
    <property type="match status" value="1"/>
</dbReference>
<dbReference type="InterPro" id="IPR000909">
    <property type="entry name" value="PLipase_C_PInositol-sp_X_dom"/>
</dbReference>
<reference evidence="9" key="1">
    <citation type="journal article" date="2018" name="Nat. Microbiol.">
        <title>Leveraging single-cell genomics to expand the fungal tree of life.</title>
        <authorList>
            <person name="Ahrendt S.R."/>
            <person name="Quandt C.A."/>
            <person name="Ciobanu D."/>
            <person name="Clum A."/>
            <person name="Salamov A."/>
            <person name="Andreopoulos B."/>
            <person name="Cheng J.F."/>
            <person name="Woyke T."/>
            <person name="Pelin A."/>
            <person name="Henrissat B."/>
            <person name="Reynolds N.K."/>
            <person name="Benny G.L."/>
            <person name="Smith M.E."/>
            <person name="James T.Y."/>
            <person name="Grigoriev I.V."/>
        </authorList>
    </citation>
    <scope>NUCLEOTIDE SEQUENCE [LARGE SCALE GENOMIC DNA]</scope>
    <source>
        <strain evidence="9">RSA 468</strain>
    </source>
</reference>
<evidence type="ECO:0000313" key="8">
    <source>
        <dbReference type="EMBL" id="RKP39328.1"/>
    </source>
</evidence>
<dbReference type="GO" id="GO:0051209">
    <property type="term" value="P:release of sequestered calcium ion into cytosol"/>
    <property type="evidence" value="ECO:0007669"/>
    <property type="project" value="TreeGrafter"/>
</dbReference>
<feature type="non-terminal residue" evidence="8">
    <location>
        <position position="378"/>
    </location>
</feature>
<keyword evidence="3 5" id="KW-0442">Lipid degradation</keyword>
<dbReference type="Pfam" id="PF00387">
    <property type="entry name" value="PI-PLC-Y"/>
    <property type="match status" value="1"/>
</dbReference>
<evidence type="ECO:0000313" key="9">
    <source>
        <dbReference type="Proteomes" id="UP000268162"/>
    </source>
</evidence>
<dbReference type="GO" id="GO:0048015">
    <property type="term" value="P:phosphatidylinositol-mediated signaling"/>
    <property type="evidence" value="ECO:0007669"/>
    <property type="project" value="TreeGrafter"/>
</dbReference>
<proteinExistence type="predicted"/>
<keyword evidence="4 5" id="KW-0443">Lipid metabolism</keyword>
<dbReference type="EMBL" id="ML002279">
    <property type="protein sequence ID" value="RKP39328.1"/>
    <property type="molecule type" value="Genomic_DNA"/>
</dbReference>
<evidence type="ECO:0000256" key="6">
    <source>
        <dbReference type="SAM" id="MobiDB-lite"/>
    </source>
</evidence>
<dbReference type="Proteomes" id="UP000268162">
    <property type="component" value="Unassembled WGS sequence"/>
</dbReference>
<dbReference type="PRINTS" id="PR00390">
    <property type="entry name" value="PHPHLIPASEC"/>
</dbReference>
<dbReference type="Gene3D" id="3.20.20.190">
    <property type="entry name" value="Phosphatidylinositol (PI) phosphodiesterase"/>
    <property type="match status" value="1"/>
</dbReference>
<dbReference type="InterPro" id="IPR001711">
    <property type="entry name" value="PLipase_C_Pinositol-sp_Y"/>
</dbReference>
<evidence type="ECO:0000256" key="4">
    <source>
        <dbReference type="ARBA" id="ARBA00023098"/>
    </source>
</evidence>
<dbReference type="PROSITE" id="PS50008">
    <property type="entry name" value="PIPLC_Y_DOMAIN"/>
    <property type="match status" value="1"/>
</dbReference>
<dbReference type="EC" id="3.1.4.11" evidence="1 5"/>
<evidence type="ECO:0000259" key="7">
    <source>
        <dbReference type="PROSITE" id="PS50008"/>
    </source>
</evidence>